<organism evidence="4">
    <name type="scientific">hydrothermal vent metagenome</name>
    <dbReference type="NCBI Taxonomy" id="652676"/>
    <lineage>
        <taxon>unclassified sequences</taxon>
        <taxon>metagenomes</taxon>
        <taxon>ecological metagenomes</taxon>
    </lineage>
</organism>
<dbReference type="InterPro" id="IPR036318">
    <property type="entry name" value="FAD-bd_PCMH-like_sf"/>
</dbReference>
<keyword evidence="1" id="KW-0285">Flavoprotein</keyword>
<dbReference type="Pfam" id="PF01565">
    <property type="entry name" value="FAD_binding_4"/>
    <property type="match status" value="1"/>
</dbReference>
<evidence type="ECO:0000259" key="3">
    <source>
        <dbReference type="PROSITE" id="PS51387"/>
    </source>
</evidence>
<dbReference type="GO" id="GO:0019154">
    <property type="term" value="F:glycolate dehydrogenase activity"/>
    <property type="evidence" value="ECO:0007669"/>
    <property type="project" value="UniProtKB-EC"/>
</dbReference>
<keyword evidence="4" id="KW-0560">Oxidoreductase</keyword>
<dbReference type="NCBIfam" id="NF008439">
    <property type="entry name" value="PRK11282.1"/>
    <property type="match status" value="1"/>
</dbReference>
<dbReference type="PANTHER" id="PTHR11748:SF103">
    <property type="entry name" value="GLYCOLATE OXIDASE SUBUNIT GLCE"/>
    <property type="match status" value="1"/>
</dbReference>
<dbReference type="PROSITE" id="PS51387">
    <property type="entry name" value="FAD_PCMH"/>
    <property type="match status" value="1"/>
</dbReference>
<accession>A0A3B0W6A4</accession>
<keyword evidence="2" id="KW-0274">FAD</keyword>
<dbReference type="Gene3D" id="3.30.465.10">
    <property type="match status" value="1"/>
</dbReference>
<evidence type="ECO:0000256" key="2">
    <source>
        <dbReference type="ARBA" id="ARBA00022827"/>
    </source>
</evidence>
<evidence type="ECO:0000313" key="4">
    <source>
        <dbReference type="EMBL" id="VAW50841.1"/>
    </source>
</evidence>
<dbReference type="SUPFAM" id="SSF55103">
    <property type="entry name" value="FAD-linked oxidases, C-terminal domain"/>
    <property type="match status" value="1"/>
</dbReference>
<feature type="domain" description="FAD-binding PCMH-type" evidence="3">
    <location>
        <begin position="1"/>
        <end position="172"/>
    </location>
</feature>
<proteinExistence type="predicted"/>
<dbReference type="PANTHER" id="PTHR11748">
    <property type="entry name" value="D-LACTATE DEHYDROGENASE"/>
    <property type="match status" value="1"/>
</dbReference>
<dbReference type="InterPro" id="IPR016169">
    <property type="entry name" value="FAD-bd_PCMH_sub2"/>
</dbReference>
<dbReference type="InterPro" id="IPR016164">
    <property type="entry name" value="FAD-linked_Oxase-like_C"/>
</dbReference>
<evidence type="ECO:0000256" key="1">
    <source>
        <dbReference type="ARBA" id="ARBA00022630"/>
    </source>
</evidence>
<dbReference type="GO" id="GO:0071949">
    <property type="term" value="F:FAD binding"/>
    <property type="evidence" value="ECO:0007669"/>
    <property type="project" value="InterPro"/>
</dbReference>
<name>A0A3B0W6A4_9ZZZZ</name>
<dbReference type="InterPro" id="IPR016166">
    <property type="entry name" value="FAD-bd_PCMH"/>
</dbReference>
<dbReference type="SUPFAM" id="SSF56176">
    <property type="entry name" value="FAD-binding/transporter-associated domain-like"/>
    <property type="match status" value="1"/>
</dbReference>
<gene>
    <name evidence="4" type="ORF">MNBD_GAMMA05-1069</name>
</gene>
<reference evidence="4" key="1">
    <citation type="submission" date="2018-06" db="EMBL/GenBank/DDBJ databases">
        <authorList>
            <person name="Zhirakovskaya E."/>
        </authorList>
    </citation>
    <scope>NUCLEOTIDE SEQUENCE</scope>
</reference>
<sequence>MIKNDFSDNLKSQVAEAFSHKTSLRIVGGNSKSFYGNHVKGEIISTAEHTGIIEYQPSELVVTVRSGTKLSDLEAELKSNRQMLAFEPPQHDKNTTIGGVIACAMSGPRRVAAGSARDFVLGTTIINGKAEKLKFGGQVMKNVAGYDASRLMVGAQGTLGLLLDLSLKVLPLSETEITLKLSLNILETTSCIRQWIKQGLPVSASSHYKNTLHIRLSSTSSAVKESIKIISRTHENEEIDNAYWLDVKNQRHSFFNSSKDLWRFSHRAASEILNTHENTYYEWNGALCWINSSENLHTLAEKNEANATRYPVHSTNEQNTDLFQPLQSGLQKIHKNLKQAFDPENILNSGRIYTNL</sequence>
<protein>
    <submittedName>
        <fullName evidence="4">Glycolate dehydrogenase, FAD-binding subunit GlcE</fullName>
        <ecNumber evidence="4">1.1.99.14</ecNumber>
    </submittedName>
</protein>
<dbReference type="AlphaFoldDB" id="A0A3B0W6A4"/>
<dbReference type="EMBL" id="UOFE01000007">
    <property type="protein sequence ID" value="VAW50841.1"/>
    <property type="molecule type" value="Genomic_DNA"/>
</dbReference>
<dbReference type="InterPro" id="IPR006094">
    <property type="entry name" value="Oxid_FAD_bind_N"/>
</dbReference>
<dbReference type="EC" id="1.1.99.14" evidence="4"/>